<dbReference type="InterPro" id="IPR050523">
    <property type="entry name" value="AKR_Detox_Biosynth"/>
</dbReference>
<dbReference type="Pfam" id="PF00248">
    <property type="entry name" value="Aldo_ket_red"/>
    <property type="match status" value="1"/>
</dbReference>
<dbReference type="Gene3D" id="3.20.20.100">
    <property type="entry name" value="NADP-dependent oxidoreductase domain"/>
    <property type="match status" value="1"/>
</dbReference>
<evidence type="ECO:0000259" key="2">
    <source>
        <dbReference type="Pfam" id="PF00248"/>
    </source>
</evidence>
<feature type="domain" description="NADP-dependent oxidoreductase" evidence="2">
    <location>
        <begin position="15"/>
        <end position="317"/>
    </location>
</feature>
<keyword evidence="1" id="KW-0560">Oxidoreductase</keyword>
<protein>
    <submittedName>
        <fullName evidence="3">Aldo/keto reductase</fullName>
    </submittedName>
</protein>
<dbReference type="Proteomes" id="UP001652394">
    <property type="component" value="Unassembled WGS sequence"/>
</dbReference>
<comment type="caution">
    <text evidence="3">The sequence shown here is derived from an EMBL/GenBank/DDBJ whole genome shotgun (WGS) entry which is preliminary data.</text>
</comment>
<dbReference type="PANTHER" id="PTHR43364">
    <property type="entry name" value="NADH-SPECIFIC METHYLGLYOXAL REDUCTASE-RELATED"/>
    <property type="match status" value="1"/>
</dbReference>
<dbReference type="CDD" id="cd19082">
    <property type="entry name" value="AKR_AKR10A1_2"/>
    <property type="match status" value="1"/>
</dbReference>
<evidence type="ECO:0000313" key="3">
    <source>
        <dbReference type="EMBL" id="MCU6747406.1"/>
    </source>
</evidence>
<dbReference type="SUPFAM" id="SSF51430">
    <property type="entry name" value="NAD(P)-linked oxidoreductase"/>
    <property type="match status" value="1"/>
</dbReference>
<keyword evidence="4" id="KW-1185">Reference proteome</keyword>
<reference evidence="3 4" key="1">
    <citation type="journal article" date="2021" name="ISME Commun">
        <title>Automated analysis of genomic sequences facilitates high-throughput and comprehensive description of bacteria.</title>
        <authorList>
            <person name="Hitch T.C.A."/>
        </authorList>
    </citation>
    <scope>NUCLEOTIDE SEQUENCE [LARGE SCALE GENOMIC DNA]</scope>
    <source>
        <strain evidence="3 4">H2_18</strain>
    </source>
</reference>
<organism evidence="3 4">
    <name type="scientific">Faecalicatena acetigenes</name>
    <dbReference type="NCBI Taxonomy" id="2981790"/>
    <lineage>
        <taxon>Bacteria</taxon>
        <taxon>Bacillati</taxon>
        <taxon>Bacillota</taxon>
        <taxon>Clostridia</taxon>
        <taxon>Lachnospirales</taxon>
        <taxon>Lachnospiraceae</taxon>
        <taxon>Faecalicatena</taxon>
    </lineage>
</organism>
<proteinExistence type="predicted"/>
<name>A0ABT2TB16_9FIRM</name>
<sequence>MEKIRIPDTELELSPIGFGCVNAGLKWDKKEADYLFDAFLDMGGNVYDTARVYSDWIPPEIGRSERVLGDWIARSKKREQMIVITKGGHPDMTCSSPDRHKSRVSREEMRRDVDLSLKTLRTDHIDIYFYHRDNESIPAEELIETMEGFVKEGKIRYYACSNWTTKRMEAADKYCREKAYRGFVSNQALYNVGYAYMKPLADDTMLSIDTPMQKYHEKNPRNLAMPYMGVCGGFFNKLLEEGEQSVKDSPYYTEGNVRMAGQIKHIMEKYQVTATQAVLGFFTCQEFACLPLYGPRGVESLREACKTFDISFAKEDYVLE</sequence>
<dbReference type="RefSeq" id="WP_059066754.1">
    <property type="nucleotide sequence ID" value="NZ_JAOQJX010000008.1"/>
</dbReference>
<dbReference type="PANTHER" id="PTHR43364:SF4">
    <property type="entry name" value="NAD(P)-LINKED OXIDOREDUCTASE SUPERFAMILY PROTEIN"/>
    <property type="match status" value="1"/>
</dbReference>
<dbReference type="InterPro" id="IPR023210">
    <property type="entry name" value="NADP_OxRdtase_dom"/>
</dbReference>
<dbReference type="InterPro" id="IPR036812">
    <property type="entry name" value="NAD(P)_OxRdtase_dom_sf"/>
</dbReference>
<accession>A0ABT2TB16</accession>
<dbReference type="EMBL" id="JAOQJX010000008">
    <property type="protein sequence ID" value="MCU6747406.1"/>
    <property type="molecule type" value="Genomic_DNA"/>
</dbReference>
<gene>
    <name evidence="3" type="ORF">OCV51_07020</name>
</gene>
<evidence type="ECO:0000313" key="4">
    <source>
        <dbReference type="Proteomes" id="UP001652394"/>
    </source>
</evidence>
<evidence type="ECO:0000256" key="1">
    <source>
        <dbReference type="ARBA" id="ARBA00023002"/>
    </source>
</evidence>